<protein>
    <recommendedName>
        <fullName evidence="6">Metallothiol transferase FosB</fullName>
        <ecNumber evidence="6">2.5.1.-</ecNumber>
    </recommendedName>
    <alternativeName>
        <fullName evidence="6">Fosfomycin resistance protein</fullName>
    </alternativeName>
</protein>
<comment type="subunit">
    <text evidence="6">Homodimer.</text>
</comment>
<dbReference type="NCBIfam" id="NF003152">
    <property type="entry name" value="PRK04101.1"/>
    <property type="match status" value="1"/>
</dbReference>
<feature type="binding site" evidence="6">
    <location>
        <position position="8"/>
    </location>
    <ligand>
        <name>Mg(2+)</name>
        <dbReference type="ChEBI" id="CHEBI:18420"/>
    </ligand>
</feature>
<dbReference type="Pfam" id="PF00903">
    <property type="entry name" value="Glyoxalase"/>
    <property type="match status" value="1"/>
</dbReference>
<keyword evidence="4 6" id="KW-0460">Magnesium</keyword>
<accession>A0ABY9TDU1</accession>
<dbReference type="InterPro" id="IPR051332">
    <property type="entry name" value="Fosfomycin_Res_Enzymes"/>
</dbReference>
<reference evidence="8 9" key="1">
    <citation type="submission" date="2023-09" db="EMBL/GenBank/DDBJ databases">
        <title>Complete Genome and Methylome dissection of Bacillus brevis NEB573 original source of BbsI restriction endonuclease.</title>
        <authorList>
            <person name="Fomenkov A."/>
            <person name="Roberts R.D."/>
        </authorList>
    </citation>
    <scope>NUCLEOTIDE SEQUENCE [LARGE SCALE GENOMIC DNA]</scope>
    <source>
        <strain evidence="8 9">NEB573</strain>
    </source>
</reference>
<evidence type="ECO:0000256" key="4">
    <source>
        <dbReference type="ARBA" id="ARBA00022842"/>
    </source>
</evidence>
<name>A0ABY9TDU1_BREBE</name>
<evidence type="ECO:0000313" key="8">
    <source>
        <dbReference type="EMBL" id="WNC17789.1"/>
    </source>
</evidence>
<sequence length="142" mass="16909">MKPSGINHLLYSVSDLDKSFHFYRDVLGAKPLVRGRTLAYFDLSGYWLALNEERDIPREEIRHSYTHLAFSIGEDEFDAWLTHLRKHDVHILPGRERDVRDKRSIYFTDPDGHKFELHTGTLEDRLAYYRQEKDHMIFFPNS</sequence>
<proteinExistence type="inferred from homology"/>
<dbReference type="Gene3D" id="3.10.180.10">
    <property type="entry name" value="2,3-Dihydroxybiphenyl 1,2-Dioxygenase, domain 1"/>
    <property type="match status" value="1"/>
</dbReference>
<evidence type="ECO:0000256" key="6">
    <source>
        <dbReference type="HAMAP-Rule" id="MF_01512"/>
    </source>
</evidence>
<evidence type="ECO:0000256" key="2">
    <source>
        <dbReference type="ARBA" id="ARBA00022679"/>
    </source>
</evidence>
<evidence type="ECO:0000256" key="3">
    <source>
        <dbReference type="ARBA" id="ARBA00022723"/>
    </source>
</evidence>
<keyword evidence="1 6" id="KW-0963">Cytoplasm</keyword>
<comment type="similarity">
    <text evidence="6">Belongs to the fosfomycin resistance protein family. FosB subfamily.</text>
</comment>
<dbReference type="EC" id="2.5.1.-" evidence="6"/>
<organism evidence="8 9">
    <name type="scientific">Brevibacillus brevis</name>
    <name type="common">Bacillus brevis</name>
    <dbReference type="NCBI Taxonomy" id="1393"/>
    <lineage>
        <taxon>Bacteria</taxon>
        <taxon>Bacillati</taxon>
        <taxon>Bacillota</taxon>
        <taxon>Bacilli</taxon>
        <taxon>Bacillales</taxon>
        <taxon>Paenibacillaceae</taxon>
        <taxon>Brevibacillus</taxon>
    </lineage>
</organism>
<comment type="function">
    <text evidence="6">Metallothiol transferase which confers resistance to fosfomycin by catalyzing the addition of a thiol cofactor to fosfomycin. L-cysteine is probably the physiological thiol donor.</text>
</comment>
<evidence type="ECO:0000256" key="1">
    <source>
        <dbReference type="ARBA" id="ARBA00022490"/>
    </source>
</evidence>
<keyword evidence="9" id="KW-1185">Reference proteome</keyword>
<dbReference type="InterPro" id="IPR004360">
    <property type="entry name" value="Glyas_Fos-R_dOase_dom"/>
</dbReference>
<dbReference type="Proteomes" id="UP001256827">
    <property type="component" value="Chromosome"/>
</dbReference>
<evidence type="ECO:0000259" key="7">
    <source>
        <dbReference type="PROSITE" id="PS51819"/>
    </source>
</evidence>
<keyword evidence="5 6" id="KW-0046">Antibiotic resistance</keyword>
<keyword evidence="2 6" id="KW-0808">Transferase</keyword>
<feature type="domain" description="VOC" evidence="7">
    <location>
        <begin position="5"/>
        <end position="120"/>
    </location>
</feature>
<dbReference type="InterPro" id="IPR029068">
    <property type="entry name" value="Glyas_Bleomycin-R_OHBP_Dase"/>
</dbReference>
<dbReference type="EMBL" id="CP134050">
    <property type="protein sequence ID" value="WNC17789.1"/>
    <property type="molecule type" value="Genomic_DNA"/>
</dbReference>
<dbReference type="HAMAP" id="MF_01512">
    <property type="entry name" value="FosB"/>
    <property type="match status" value="1"/>
</dbReference>
<gene>
    <name evidence="6 8" type="primary">fosB</name>
    <name evidence="8" type="ORF">RGB73_22885</name>
</gene>
<feature type="binding site" evidence="6">
    <location>
        <position position="67"/>
    </location>
    <ligand>
        <name>Mg(2+)</name>
        <dbReference type="ChEBI" id="CHEBI:18420"/>
    </ligand>
</feature>
<dbReference type="PANTHER" id="PTHR36113">
    <property type="entry name" value="LYASE, PUTATIVE-RELATED-RELATED"/>
    <property type="match status" value="1"/>
</dbReference>
<keyword evidence="3 6" id="KW-0479">Metal-binding</keyword>
<dbReference type="InterPro" id="IPR022858">
    <property type="entry name" value="Metallothiol_Trafse_FosB"/>
</dbReference>
<dbReference type="PANTHER" id="PTHR36113:SF6">
    <property type="entry name" value="FOSFOMYCIN RESISTANCE PROTEIN FOSX"/>
    <property type="match status" value="1"/>
</dbReference>
<dbReference type="SUPFAM" id="SSF54593">
    <property type="entry name" value="Glyoxalase/Bleomycin resistance protein/Dihydroxybiphenyl dioxygenase"/>
    <property type="match status" value="1"/>
</dbReference>
<dbReference type="InterPro" id="IPR037523">
    <property type="entry name" value="VOC_core"/>
</dbReference>
<evidence type="ECO:0000313" key="9">
    <source>
        <dbReference type="Proteomes" id="UP001256827"/>
    </source>
</evidence>
<feature type="binding site" evidence="6">
    <location>
        <position position="116"/>
    </location>
    <ligand>
        <name>Mg(2+)</name>
        <dbReference type="ChEBI" id="CHEBI:18420"/>
    </ligand>
</feature>
<dbReference type="PROSITE" id="PS51819">
    <property type="entry name" value="VOC"/>
    <property type="match status" value="1"/>
</dbReference>
<comment type="cofactor">
    <cofactor evidence="6">
        <name>Mg(2+)</name>
        <dbReference type="ChEBI" id="CHEBI:18420"/>
    </cofactor>
</comment>
<evidence type="ECO:0000256" key="5">
    <source>
        <dbReference type="ARBA" id="ARBA00023251"/>
    </source>
</evidence>
<comment type="subcellular location">
    <subcellularLocation>
        <location evidence="6">Cytoplasm</location>
    </subcellularLocation>
</comment>
<dbReference type="GO" id="GO:0016740">
    <property type="term" value="F:transferase activity"/>
    <property type="evidence" value="ECO:0007669"/>
    <property type="project" value="UniProtKB-KW"/>
</dbReference>